<reference evidence="1" key="2">
    <citation type="submission" date="2022-10" db="EMBL/GenBank/DDBJ databases">
        <authorList>
            <person name="Ngo T.-E."/>
        </authorList>
    </citation>
    <scope>NUCLEOTIDE SEQUENCE</scope>
    <source>
        <strain evidence="1">JHB</strain>
    </source>
</reference>
<accession>A0A9Q9UW66</accession>
<protein>
    <submittedName>
        <fullName evidence="1">Uncharacterized protein</fullName>
    </submittedName>
</protein>
<sequence length="66" mass="7162">MRQCNSFLESRNGGALPRMRLIIGHATGCSKRAATRLAVGHAKSERTIQNFFPAPCSLLPAPRPSN</sequence>
<dbReference type="EMBL" id="CP017708">
    <property type="protein sequence ID" value="WAN69561.1"/>
    <property type="molecule type" value="Genomic_DNA"/>
</dbReference>
<dbReference type="AlphaFoldDB" id="A0A9Q9UW66"/>
<evidence type="ECO:0000313" key="1">
    <source>
        <dbReference type="EMBL" id="WAN69561.1"/>
    </source>
</evidence>
<name>A0A9Q9UW66_MOOP1</name>
<dbReference type="Proteomes" id="UP000176944">
    <property type="component" value="Chromosome"/>
</dbReference>
<organism evidence="1">
    <name type="scientific">Moorena producens (strain JHB)</name>
    <dbReference type="NCBI Taxonomy" id="1454205"/>
    <lineage>
        <taxon>Bacteria</taxon>
        <taxon>Bacillati</taxon>
        <taxon>Cyanobacteriota</taxon>
        <taxon>Cyanophyceae</taxon>
        <taxon>Coleofasciculales</taxon>
        <taxon>Coleofasciculaceae</taxon>
        <taxon>Moorena</taxon>
    </lineage>
</organism>
<proteinExistence type="predicted"/>
<gene>
    <name evidence="1" type="ORF">BJP36_36345</name>
</gene>
<reference evidence="1" key="1">
    <citation type="journal article" date="2017" name="Proc. Natl. Acad. Sci. U.S.A.">
        <title>Comparative genomics uncovers the prolific and distinctive metabolic potential of the cyanobacterial genus Moorea.</title>
        <authorList>
            <person name="Leao T."/>
            <person name="Castelao G."/>
            <person name="Korobeynikov A."/>
            <person name="Monroe E.A."/>
            <person name="Podell S."/>
            <person name="Glukhov E."/>
            <person name="Allen E.E."/>
            <person name="Gerwick W.H."/>
            <person name="Gerwick L."/>
        </authorList>
    </citation>
    <scope>NUCLEOTIDE SEQUENCE</scope>
    <source>
        <strain evidence="1">JHB</strain>
    </source>
</reference>